<keyword evidence="1" id="KW-0614">Plasmid</keyword>
<evidence type="ECO:0000313" key="1">
    <source>
        <dbReference type="EMBL" id="ARJ25985.1"/>
    </source>
</evidence>
<name>A0A1W6AJM4_BACMY</name>
<accession>A0A1W6AJM4</accession>
<geneLocation type="plasmid" evidence="1 2">
    <name>unnamed6</name>
</geneLocation>
<sequence>MFLAKGFNKAPYYNKIDALKKEDYVRKVILKLRDIEDEDARRTAIEKEAKELLSKVSVHLLKYPEPLENLLILLKDENEHDIYLVLRLEIDMLYMHAIQFNYKTLEKAAKTYKKFREDPLAFRR</sequence>
<evidence type="ECO:0000313" key="2">
    <source>
        <dbReference type="Proteomes" id="UP000192932"/>
    </source>
</evidence>
<proteinExistence type="predicted"/>
<gene>
    <name evidence="1" type="ORF">B7492_33665</name>
</gene>
<dbReference type="RefSeq" id="WP_085313665.1">
    <property type="nucleotide sequence ID" value="NZ_CP020749.1"/>
</dbReference>
<protein>
    <submittedName>
        <fullName evidence="1">Uncharacterized protein</fullName>
    </submittedName>
</protein>
<organism evidence="1 2">
    <name type="scientific">Bacillus mycoides</name>
    <dbReference type="NCBI Taxonomy" id="1405"/>
    <lineage>
        <taxon>Bacteria</taxon>
        <taxon>Bacillati</taxon>
        <taxon>Bacillota</taxon>
        <taxon>Bacilli</taxon>
        <taxon>Bacillales</taxon>
        <taxon>Bacillaceae</taxon>
        <taxon>Bacillus</taxon>
        <taxon>Bacillus cereus group</taxon>
    </lineage>
</organism>
<dbReference type="Proteomes" id="UP000192932">
    <property type="component" value="Plasmid unnamed6"/>
</dbReference>
<reference evidence="1 2" key="1">
    <citation type="submission" date="2017-04" db="EMBL/GenBank/DDBJ databases">
        <title>The Characteristic of a Fine Plant Growth-Promoting Rhizobacteria Bacillus mycoides Gnyt1 and its Whole Genome Sequencing Analysis.</title>
        <authorList>
            <person name="Li J.H."/>
            <person name="Yao T."/>
        </authorList>
    </citation>
    <scope>NUCLEOTIDE SEQUENCE [LARGE SCALE GENOMIC DNA]</scope>
    <source>
        <strain evidence="1 2">Gnyt1</strain>
        <plasmid evidence="2">Plasmid unnamed6</plasmid>
    </source>
</reference>
<dbReference type="AlphaFoldDB" id="A0A1W6AJM4"/>
<dbReference type="EMBL" id="CP020749">
    <property type="protein sequence ID" value="ARJ25985.1"/>
    <property type="molecule type" value="Genomic_DNA"/>
</dbReference>